<proteinExistence type="predicted"/>
<gene>
    <name evidence="1" type="ORF">M8C81_12035</name>
</gene>
<accession>A0AAW5HH83</accession>
<evidence type="ECO:0000313" key="1">
    <source>
        <dbReference type="EMBL" id="MCO1621330.1"/>
    </source>
</evidence>
<protein>
    <submittedName>
        <fullName evidence="1">Uncharacterized protein</fullName>
    </submittedName>
</protein>
<reference evidence="1" key="2">
    <citation type="submission" date="2023-08" db="EMBL/GenBank/DDBJ databases">
        <title>Isolation, Identification, Denitrification Characteristics of A Highly Efficient Aerobic Denitrifying Bacterial Strain DS2.</title>
        <authorList>
            <person name="Wang H."/>
        </authorList>
    </citation>
    <scope>NUCLEOTIDE SEQUENCE</scope>
    <source>
        <strain evidence="1">DS2</strain>
    </source>
</reference>
<evidence type="ECO:0000313" key="2">
    <source>
        <dbReference type="Proteomes" id="UP001202943"/>
    </source>
</evidence>
<dbReference type="EMBL" id="JAMHFX010000162">
    <property type="protein sequence ID" value="MCO1621330.1"/>
    <property type="molecule type" value="Genomic_DNA"/>
</dbReference>
<reference evidence="1" key="1">
    <citation type="submission" date="2022-05" db="EMBL/GenBank/DDBJ databases">
        <authorList>
            <person name="Yi M."/>
        </authorList>
    </citation>
    <scope>NUCLEOTIDE SEQUENCE</scope>
    <source>
        <strain evidence="1">DS2</strain>
    </source>
</reference>
<name>A0AAW5HH83_PSEPU</name>
<organism evidence="1 2">
    <name type="scientific">Pseudomonas putida</name>
    <name type="common">Arthrobacter siderocapsulatus</name>
    <dbReference type="NCBI Taxonomy" id="303"/>
    <lineage>
        <taxon>Bacteria</taxon>
        <taxon>Pseudomonadati</taxon>
        <taxon>Pseudomonadota</taxon>
        <taxon>Gammaproteobacteria</taxon>
        <taxon>Pseudomonadales</taxon>
        <taxon>Pseudomonadaceae</taxon>
        <taxon>Pseudomonas</taxon>
    </lineage>
</organism>
<sequence length="114" mass="12875">MFPEHTNVPAEQSLLEVATVKPKLLVHGSQARTISDPLEVERLLSMGWLLASAKPKTKDAKRMRCQRQQRRLAGWLSLYFWLSPEEVAAVTAVKHPGESYAALLVRLARERSLL</sequence>
<dbReference type="RefSeq" id="WP_252459583.1">
    <property type="nucleotide sequence ID" value="NZ_JAMHFX010000162.1"/>
</dbReference>
<dbReference type="Proteomes" id="UP001202943">
    <property type="component" value="Unassembled WGS sequence"/>
</dbReference>
<dbReference type="AlphaFoldDB" id="A0AAW5HH83"/>
<comment type="caution">
    <text evidence="1">The sequence shown here is derived from an EMBL/GenBank/DDBJ whole genome shotgun (WGS) entry which is preliminary data.</text>
</comment>